<proteinExistence type="predicted"/>
<feature type="domain" description="Amidase" evidence="1">
    <location>
        <begin position="73"/>
        <end position="201"/>
    </location>
</feature>
<protein>
    <recommendedName>
        <fullName evidence="1">Amidase domain-containing protein</fullName>
    </recommendedName>
</protein>
<dbReference type="Gene3D" id="3.90.1300.10">
    <property type="entry name" value="Amidase signature (AS) domain"/>
    <property type="match status" value="1"/>
</dbReference>
<name>A0A382MKC3_9ZZZZ</name>
<reference evidence="2" key="1">
    <citation type="submission" date="2018-05" db="EMBL/GenBank/DDBJ databases">
        <authorList>
            <person name="Lanie J.A."/>
            <person name="Ng W.-L."/>
            <person name="Kazmierczak K.M."/>
            <person name="Andrzejewski T.M."/>
            <person name="Davidsen T.M."/>
            <person name="Wayne K.J."/>
            <person name="Tettelin H."/>
            <person name="Glass J.I."/>
            <person name="Rusch D."/>
            <person name="Podicherti R."/>
            <person name="Tsui H.-C.T."/>
            <person name="Winkler M.E."/>
        </authorList>
    </citation>
    <scope>NUCLEOTIDE SEQUENCE</scope>
</reference>
<dbReference type="SUPFAM" id="SSF75304">
    <property type="entry name" value="Amidase signature (AS) enzymes"/>
    <property type="match status" value="1"/>
</dbReference>
<sequence>MAGHDRVKVGRRDFLRVSALTVGATACGSVDEERPGETAALMRETSFDFQLEETTIADLTASMRSGDRTTRSIVSQYLSRTQQLDRQGPMLQSVIETNPEALNISEELDREREAGTVRSPLHGVPILLKDNIDTADQMTTTAGSLALQGSIPLGDSTVARRLREAGAVLFGKANLSEWANYRSTRSSSGWSARGGQCRNPYVL</sequence>
<accession>A0A382MKC3</accession>
<dbReference type="PROSITE" id="PS51257">
    <property type="entry name" value="PROKAR_LIPOPROTEIN"/>
    <property type="match status" value="1"/>
</dbReference>
<dbReference type="InterPro" id="IPR006311">
    <property type="entry name" value="TAT_signal"/>
</dbReference>
<dbReference type="Pfam" id="PF01425">
    <property type="entry name" value="Amidase"/>
    <property type="match status" value="1"/>
</dbReference>
<dbReference type="InterPro" id="IPR023631">
    <property type="entry name" value="Amidase_dom"/>
</dbReference>
<evidence type="ECO:0000313" key="2">
    <source>
        <dbReference type="EMBL" id="SVC47842.1"/>
    </source>
</evidence>
<dbReference type="AlphaFoldDB" id="A0A382MKC3"/>
<dbReference type="PANTHER" id="PTHR42678:SF34">
    <property type="entry name" value="OS04G0183300 PROTEIN"/>
    <property type="match status" value="1"/>
</dbReference>
<dbReference type="PROSITE" id="PS51318">
    <property type="entry name" value="TAT"/>
    <property type="match status" value="1"/>
</dbReference>
<dbReference type="EMBL" id="UINC01093425">
    <property type="protein sequence ID" value="SVC47842.1"/>
    <property type="molecule type" value="Genomic_DNA"/>
</dbReference>
<feature type="non-terminal residue" evidence="2">
    <location>
        <position position="203"/>
    </location>
</feature>
<dbReference type="InterPro" id="IPR036928">
    <property type="entry name" value="AS_sf"/>
</dbReference>
<dbReference type="PANTHER" id="PTHR42678">
    <property type="entry name" value="AMIDASE"/>
    <property type="match status" value="1"/>
</dbReference>
<evidence type="ECO:0000259" key="1">
    <source>
        <dbReference type="Pfam" id="PF01425"/>
    </source>
</evidence>
<gene>
    <name evidence="2" type="ORF">METZ01_LOCUS300696</name>
</gene>
<organism evidence="2">
    <name type="scientific">marine metagenome</name>
    <dbReference type="NCBI Taxonomy" id="408172"/>
    <lineage>
        <taxon>unclassified sequences</taxon>
        <taxon>metagenomes</taxon>
        <taxon>ecological metagenomes</taxon>
    </lineage>
</organism>